<dbReference type="AlphaFoldDB" id="A0A9D4VZT8"/>
<organism evidence="2 3">
    <name type="scientific">Pisum sativum</name>
    <name type="common">Garden pea</name>
    <name type="synonym">Lathyrus oleraceus</name>
    <dbReference type="NCBI Taxonomy" id="3888"/>
    <lineage>
        <taxon>Eukaryota</taxon>
        <taxon>Viridiplantae</taxon>
        <taxon>Streptophyta</taxon>
        <taxon>Embryophyta</taxon>
        <taxon>Tracheophyta</taxon>
        <taxon>Spermatophyta</taxon>
        <taxon>Magnoliopsida</taxon>
        <taxon>eudicotyledons</taxon>
        <taxon>Gunneridae</taxon>
        <taxon>Pentapetalae</taxon>
        <taxon>rosids</taxon>
        <taxon>fabids</taxon>
        <taxon>Fabales</taxon>
        <taxon>Fabaceae</taxon>
        <taxon>Papilionoideae</taxon>
        <taxon>50 kb inversion clade</taxon>
        <taxon>NPAAA clade</taxon>
        <taxon>Hologalegina</taxon>
        <taxon>IRL clade</taxon>
        <taxon>Fabeae</taxon>
        <taxon>Lathyrus</taxon>
    </lineage>
</organism>
<reference evidence="2 3" key="1">
    <citation type="journal article" date="2022" name="Nat. Genet.">
        <title>Improved pea reference genome and pan-genome highlight genomic features and evolutionary characteristics.</title>
        <authorList>
            <person name="Yang T."/>
            <person name="Liu R."/>
            <person name="Luo Y."/>
            <person name="Hu S."/>
            <person name="Wang D."/>
            <person name="Wang C."/>
            <person name="Pandey M.K."/>
            <person name="Ge S."/>
            <person name="Xu Q."/>
            <person name="Li N."/>
            <person name="Li G."/>
            <person name="Huang Y."/>
            <person name="Saxena R.K."/>
            <person name="Ji Y."/>
            <person name="Li M."/>
            <person name="Yan X."/>
            <person name="He Y."/>
            <person name="Liu Y."/>
            <person name="Wang X."/>
            <person name="Xiang C."/>
            <person name="Varshney R.K."/>
            <person name="Ding H."/>
            <person name="Gao S."/>
            <person name="Zong X."/>
        </authorList>
    </citation>
    <scope>NUCLEOTIDE SEQUENCE [LARGE SCALE GENOMIC DNA]</scope>
    <source>
        <strain evidence="2 3">cv. Zhongwan 6</strain>
    </source>
</reference>
<protein>
    <submittedName>
        <fullName evidence="2">Uncharacterized protein</fullName>
    </submittedName>
</protein>
<feature type="region of interest" description="Disordered" evidence="1">
    <location>
        <begin position="1"/>
        <end position="42"/>
    </location>
</feature>
<dbReference type="Proteomes" id="UP001058974">
    <property type="component" value="Chromosome 6"/>
</dbReference>
<evidence type="ECO:0000256" key="1">
    <source>
        <dbReference type="SAM" id="MobiDB-lite"/>
    </source>
</evidence>
<evidence type="ECO:0000313" key="3">
    <source>
        <dbReference type="Proteomes" id="UP001058974"/>
    </source>
</evidence>
<proteinExistence type="predicted"/>
<gene>
    <name evidence="2" type="ORF">KIW84_060321</name>
</gene>
<feature type="compositionally biased region" description="Polar residues" evidence="1">
    <location>
        <begin position="1"/>
        <end position="40"/>
    </location>
</feature>
<evidence type="ECO:0000313" key="2">
    <source>
        <dbReference type="EMBL" id="KAI5393135.1"/>
    </source>
</evidence>
<dbReference type="EMBL" id="JAMSHJ010000006">
    <property type="protein sequence ID" value="KAI5393135.1"/>
    <property type="molecule type" value="Genomic_DNA"/>
</dbReference>
<keyword evidence="3" id="KW-1185">Reference proteome</keyword>
<dbReference type="Gramene" id="Psat06G0032100-T1">
    <property type="protein sequence ID" value="KAI5393135.1"/>
    <property type="gene ID" value="KIW84_060321"/>
</dbReference>
<comment type="caution">
    <text evidence="2">The sequence shown here is derived from an EMBL/GenBank/DDBJ whole genome shotgun (WGS) entry which is preliminary data.</text>
</comment>
<sequence length="251" mass="28052">MINLENSSNHVVPNNSRGEPVHHSQNSMSQLHSTGSSSSFGPKLSIKQQDDNFLIWNQQVDAILQGLPKEYNPFITTVYSKGDLTDMYEVEALLYVQEAVLDKYKQKLATSSASANVAHGSFVQTHARNGYSRGRGRYTQGCEHGDLQNSAHTAGQQTTPGNIPTCQLRKISMDILPLTAGTNMMSVLLQLQQNLLLKALPLQVQVMFKAQMHQLPRLLKHQPMFHTMNNSTSFMIWRHKSGLLTQVPLII</sequence>
<name>A0A9D4VZT8_PEA</name>
<accession>A0A9D4VZT8</accession>